<reference evidence="1 2" key="1">
    <citation type="journal article" date="2021" name="Nat. Plants">
        <title>The Taxus genome provides insights into paclitaxel biosynthesis.</title>
        <authorList>
            <person name="Xiong X."/>
            <person name="Gou J."/>
            <person name="Liao Q."/>
            <person name="Li Y."/>
            <person name="Zhou Q."/>
            <person name="Bi G."/>
            <person name="Li C."/>
            <person name="Du R."/>
            <person name="Wang X."/>
            <person name="Sun T."/>
            <person name="Guo L."/>
            <person name="Liang H."/>
            <person name="Lu P."/>
            <person name="Wu Y."/>
            <person name="Zhang Z."/>
            <person name="Ro D.K."/>
            <person name="Shang Y."/>
            <person name="Huang S."/>
            <person name="Yan J."/>
        </authorList>
    </citation>
    <scope>NUCLEOTIDE SEQUENCE [LARGE SCALE GENOMIC DNA]</scope>
    <source>
        <strain evidence="1">Ta-2019</strain>
    </source>
</reference>
<gene>
    <name evidence="1" type="ORF">KI387_022635</name>
</gene>
<sequence length="76" mass="8039">MVKVLDAAPWMFGRTALASEAMEARGIISSNQGIAHLDISAGSSSGILGGRSPYWHSSFNGRANLLGTYNKSQKQA</sequence>
<dbReference type="Proteomes" id="UP000824469">
    <property type="component" value="Unassembled WGS sequence"/>
</dbReference>
<feature type="non-terminal residue" evidence="1">
    <location>
        <position position="1"/>
    </location>
</feature>
<dbReference type="EMBL" id="JAHRHJ020000005">
    <property type="protein sequence ID" value="KAH9314008.1"/>
    <property type="molecule type" value="Genomic_DNA"/>
</dbReference>
<protein>
    <submittedName>
        <fullName evidence="1">Uncharacterized protein</fullName>
    </submittedName>
</protein>
<proteinExistence type="predicted"/>
<evidence type="ECO:0000313" key="2">
    <source>
        <dbReference type="Proteomes" id="UP000824469"/>
    </source>
</evidence>
<organism evidence="1 2">
    <name type="scientific">Taxus chinensis</name>
    <name type="common">Chinese yew</name>
    <name type="synonym">Taxus wallichiana var. chinensis</name>
    <dbReference type="NCBI Taxonomy" id="29808"/>
    <lineage>
        <taxon>Eukaryota</taxon>
        <taxon>Viridiplantae</taxon>
        <taxon>Streptophyta</taxon>
        <taxon>Embryophyta</taxon>
        <taxon>Tracheophyta</taxon>
        <taxon>Spermatophyta</taxon>
        <taxon>Pinopsida</taxon>
        <taxon>Pinidae</taxon>
        <taxon>Conifers II</taxon>
        <taxon>Cupressales</taxon>
        <taxon>Taxaceae</taxon>
        <taxon>Taxus</taxon>
    </lineage>
</organism>
<accession>A0AA38G2I8</accession>
<name>A0AA38G2I8_TAXCH</name>
<feature type="non-terminal residue" evidence="1">
    <location>
        <position position="76"/>
    </location>
</feature>
<evidence type="ECO:0000313" key="1">
    <source>
        <dbReference type="EMBL" id="KAH9314008.1"/>
    </source>
</evidence>
<keyword evidence="2" id="KW-1185">Reference proteome</keyword>
<comment type="caution">
    <text evidence="1">The sequence shown here is derived from an EMBL/GenBank/DDBJ whole genome shotgun (WGS) entry which is preliminary data.</text>
</comment>
<dbReference type="AlphaFoldDB" id="A0AA38G2I8"/>